<dbReference type="GO" id="GO:0016787">
    <property type="term" value="F:hydrolase activity"/>
    <property type="evidence" value="ECO:0007669"/>
    <property type="project" value="UniProtKB-KW"/>
</dbReference>
<reference evidence="3 4" key="1">
    <citation type="submission" date="2019-06" db="EMBL/GenBank/DDBJ databases">
        <title>Draft genome of C. phoceense Strain 272.</title>
        <authorList>
            <person name="Pacheco L.G.C."/>
            <person name="Barberis C.M."/>
            <person name="Almuzara M.N."/>
            <person name="Traglia G.M."/>
            <person name="Santos C.S."/>
            <person name="Rocha D.J.P.G."/>
            <person name="Aguiar E.R.G.R."/>
            <person name="Vay C.A."/>
        </authorList>
    </citation>
    <scope>NUCLEOTIDE SEQUENCE [LARGE SCALE GENOMIC DNA]</scope>
    <source>
        <strain evidence="3 4">272</strain>
    </source>
</reference>
<dbReference type="Pfam" id="PF00293">
    <property type="entry name" value="NUDIX"/>
    <property type="match status" value="1"/>
</dbReference>
<evidence type="ECO:0000313" key="3">
    <source>
        <dbReference type="EMBL" id="TQE42491.1"/>
    </source>
</evidence>
<feature type="domain" description="Nudix hydrolase" evidence="2">
    <location>
        <begin position="40"/>
        <end position="172"/>
    </location>
</feature>
<evidence type="ECO:0000259" key="2">
    <source>
        <dbReference type="PROSITE" id="PS51462"/>
    </source>
</evidence>
<gene>
    <name evidence="3" type="ORF">EJK80_12245</name>
</gene>
<dbReference type="InterPro" id="IPR015797">
    <property type="entry name" value="NUDIX_hydrolase-like_dom_sf"/>
</dbReference>
<protein>
    <submittedName>
        <fullName evidence="3">NUDIX hydrolase</fullName>
    </submittedName>
</protein>
<dbReference type="AlphaFoldDB" id="A0A540R431"/>
<keyword evidence="1 3" id="KW-0378">Hydrolase</keyword>
<dbReference type="STRING" id="1686286.GCA_900092335_01724"/>
<dbReference type="Gene3D" id="3.90.79.10">
    <property type="entry name" value="Nucleoside Triphosphate Pyrophosphohydrolase"/>
    <property type="match status" value="1"/>
</dbReference>
<dbReference type="SUPFAM" id="SSF55811">
    <property type="entry name" value="Nudix"/>
    <property type="match status" value="1"/>
</dbReference>
<sequence>MSHEFKTLRSELLLDAPIIAVRRDEVAMPDGHVASREVVEHFGAVAIAAVDDQGRIAMVNQYRRSVDRHLLELPAGLLDIKGEDELTGAQRELQEEAGLAAEQWATLADLVTSPGFCEEAVRVFLARDLHEVEALHAVGDEEADMDFLWLPLEEAVAKILSGEIVNSIAVGGILAADRVINHGGATRPADAPFDLRPQSLAARRQGPDMKKL</sequence>
<accession>A0A540R431</accession>
<keyword evidence="4" id="KW-1185">Reference proteome</keyword>
<organism evidence="3 4">
    <name type="scientific">Corynebacterium phoceense</name>
    <dbReference type="NCBI Taxonomy" id="1686286"/>
    <lineage>
        <taxon>Bacteria</taxon>
        <taxon>Bacillati</taxon>
        <taxon>Actinomycetota</taxon>
        <taxon>Actinomycetes</taxon>
        <taxon>Mycobacteriales</taxon>
        <taxon>Corynebacteriaceae</taxon>
        <taxon>Corynebacterium</taxon>
    </lineage>
</organism>
<evidence type="ECO:0000313" key="4">
    <source>
        <dbReference type="Proteomes" id="UP000318080"/>
    </source>
</evidence>
<dbReference type="Proteomes" id="UP000318080">
    <property type="component" value="Unassembled WGS sequence"/>
</dbReference>
<dbReference type="InterPro" id="IPR000086">
    <property type="entry name" value="NUDIX_hydrolase_dom"/>
</dbReference>
<comment type="caution">
    <text evidence="3">The sequence shown here is derived from an EMBL/GenBank/DDBJ whole genome shotgun (WGS) entry which is preliminary data.</text>
</comment>
<dbReference type="RefSeq" id="WP_070539222.1">
    <property type="nucleotide sequence ID" value="NZ_JANIKK010000001.1"/>
</dbReference>
<dbReference type="CDD" id="cd24158">
    <property type="entry name" value="NUDIX_ADPRase_Rv1700"/>
    <property type="match status" value="1"/>
</dbReference>
<dbReference type="GO" id="GO:0005829">
    <property type="term" value="C:cytosol"/>
    <property type="evidence" value="ECO:0007669"/>
    <property type="project" value="TreeGrafter"/>
</dbReference>
<dbReference type="PANTHER" id="PTHR11839">
    <property type="entry name" value="UDP/ADP-SUGAR PYROPHOSPHATASE"/>
    <property type="match status" value="1"/>
</dbReference>
<name>A0A540R431_9CORY</name>
<dbReference type="PANTHER" id="PTHR11839:SF31">
    <property type="entry name" value="ADP-RIBOSE PYROPHOSPHATASE"/>
    <property type="match status" value="1"/>
</dbReference>
<proteinExistence type="predicted"/>
<dbReference type="PROSITE" id="PS51462">
    <property type="entry name" value="NUDIX"/>
    <property type="match status" value="1"/>
</dbReference>
<dbReference type="GO" id="GO:0019693">
    <property type="term" value="P:ribose phosphate metabolic process"/>
    <property type="evidence" value="ECO:0007669"/>
    <property type="project" value="TreeGrafter"/>
</dbReference>
<dbReference type="EMBL" id="VHIR01000025">
    <property type="protein sequence ID" value="TQE42491.1"/>
    <property type="molecule type" value="Genomic_DNA"/>
</dbReference>
<dbReference type="GO" id="GO:0006753">
    <property type="term" value="P:nucleoside phosphate metabolic process"/>
    <property type="evidence" value="ECO:0007669"/>
    <property type="project" value="TreeGrafter"/>
</dbReference>
<evidence type="ECO:0000256" key="1">
    <source>
        <dbReference type="ARBA" id="ARBA00022801"/>
    </source>
</evidence>